<keyword evidence="1" id="KW-0472">Membrane</keyword>
<keyword evidence="1" id="KW-0812">Transmembrane</keyword>
<dbReference type="InterPro" id="IPR011990">
    <property type="entry name" value="TPR-like_helical_dom_sf"/>
</dbReference>
<dbReference type="EMBL" id="JBHSCR010000001">
    <property type="protein sequence ID" value="MFC4346751.1"/>
    <property type="molecule type" value="Genomic_DNA"/>
</dbReference>
<evidence type="ECO:0000256" key="1">
    <source>
        <dbReference type="SAM" id="Phobius"/>
    </source>
</evidence>
<comment type="caution">
    <text evidence="2">The sequence shown here is derived from an EMBL/GenBank/DDBJ whole genome shotgun (WGS) entry which is preliminary data.</text>
</comment>
<keyword evidence="3" id="KW-1185">Reference proteome</keyword>
<accession>A0ABV8U7L8</accession>
<protein>
    <submittedName>
        <fullName evidence="2">Uncharacterized protein</fullName>
    </submittedName>
</protein>
<dbReference type="Gene3D" id="1.25.40.10">
    <property type="entry name" value="Tetratricopeptide repeat domain"/>
    <property type="match status" value="1"/>
</dbReference>
<feature type="transmembrane region" description="Helical" evidence="1">
    <location>
        <begin position="12"/>
        <end position="33"/>
    </location>
</feature>
<proteinExistence type="predicted"/>
<name>A0ABV8U7L8_9PROT</name>
<keyword evidence="1" id="KW-1133">Transmembrane helix</keyword>
<gene>
    <name evidence="2" type="ORF">ACFO5Q_02690</name>
</gene>
<evidence type="ECO:0000313" key="2">
    <source>
        <dbReference type="EMBL" id="MFC4346751.1"/>
    </source>
</evidence>
<organism evidence="2 3">
    <name type="scientific">Kordiimonas lipolytica</name>
    <dbReference type="NCBI Taxonomy" id="1662421"/>
    <lineage>
        <taxon>Bacteria</taxon>
        <taxon>Pseudomonadati</taxon>
        <taxon>Pseudomonadota</taxon>
        <taxon>Alphaproteobacteria</taxon>
        <taxon>Kordiimonadales</taxon>
        <taxon>Kordiimonadaceae</taxon>
        <taxon>Kordiimonas</taxon>
    </lineage>
</organism>
<dbReference type="RefSeq" id="WP_068148438.1">
    <property type="nucleotide sequence ID" value="NZ_JBHSCR010000001.1"/>
</dbReference>
<dbReference type="Proteomes" id="UP001595776">
    <property type="component" value="Unassembled WGS sequence"/>
</dbReference>
<sequence length="224" mass="25586">MTSIKDKFNRWFIPGFMLVSSITLIVIGVPRFLHELMLVPGTPILHRVNAGETVSEQDLEVLENSRLDALGIIELPDAYLDLGSSYLYRARSAADPEEAQKYAALTIEVSEKGLKMAPLNTFAWFRVATANVMLGNFPEGLNTWRTSIATARFEPFILIQRVHLGVILYQDMTDEDVDLLKDQLGMAYRWDRQKLRQYVRDNDLILWMAILSEPDSEMKEYLVG</sequence>
<evidence type="ECO:0000313" key="3">
    <source>
        <dbReference type="Proteomes" id="UP001595776"/>
    </source>
</evidence>
<reference evidence="3" key="1">
    <citation type="journal article" date="2019" name="Int. J. Syst. Evol. Microbiol.">
        <title>The Global Catalogue of Microorganisms (GCM) 10K type strain sequencing project: providing services to taxonomists for standard genome sequencing and annotation.</title>
        <authorList>
            <consortium name="The Broad Institute Genomics Platform"/>
            <consortium name="The Broad Institute Genome Sequencing Center for Infectious Disease"/>
            <person name="Wu L."/>
            <person name="Ma J."/>
        </authorList>
    </citation>
    <scope>NUCLEOTIDE SEQUENCE [LARGE SCALE GENOMIC DNA]</scope>
    <source>
        <strain evidence="3">CGMCC 1.15304</strain>
    </source>
</reference>